<organism evidence="1 2">
    <name type="scientific">Candidatus Microbacterium phytovorans</name>
    <dbReference type="NCBI Taxonomy" id="3121374"/>
    <lineage>
        <taxon>Bacteria</taxon>
        <taxon>Bacillati</taxon>
        <taxon>Actinomycetota</taxon>
        <taxon>Actinomycetes</taxon>
        <taxon>Micrococcales</taxon>
        <taxon>Microbacteriaceae</taxon>
        <taxon>Microbacterium</taxon>
    </lineage>
</organism>
<reference evidence="1" key="1">
    <citation type="submission" date="2023-03" db="EMBL/GenBank/DDBJ databases">
        <title>Andean soil-derived lignocellulolytic bacterial consortium as a source of novel taxa and putative plastic-active enzymes.</title>
        <authorList>
            <person name="Diaz-Garcia L."/>
            <person name="Chuvochina M."/>
            <person name="Feuerriegel G."/>
            <person name="Bunk B."/>
            <person name="Sproer C."/>
            <person name="Streit W.R."/>
            <person name="Rodriguez L.M."/>
            <person name="Overmann J."/>
            <person name="Jimenez D.J."/>
        </authorList>
    </citation>
    <scope>NUCLEOTIDE SEQUENCE</scope>
    <source>
        <strain evidence="1">MAG 4610</strain>
    </source>
</reference>
<evidence type="ECO:0000313" key="2">
    <source>
        <dbReference type="Proteomes" id="UP001213972"/>
    </source>
</evidence>
<gene>
    <name evidence="1" type="ORF">P0Y48_07505</name>
</gene>
<evidence type="ECO:0000313" key="1">
    <source>
        <dbReference type="EMBL" id="WEK12330.1"/>
    </source>
</evidence>
<accession>A0AAJ5W0T0</accession>
<name>A0AAJ5W0T0_9MICO</name>
<dbReference type="Proteomes" id="UP001213972">
    <property type="component" value="Chromosome"/>
</dbReference>
<proteinExistence type="predicted"/>
<dbReference type="AlphaFoldDB" id="A0AAJ5W0T0"/>
<dbReference type="EMBL" id="CP119321">
    <property type="protein sequence ID" value="WEK12330.1"/>
    <property type="molecule type" value="Genomic_DNA"/>
</dbReference>
<protein>
    <submittedName>
        <fullName evidence="1">Uncharacterized protein</fullName>
    </submittedName>
</protein>
<sequence length="98" mass="11257">MEKWEGLTIATSELRDVFDRLLAHLESQNGASVTLTEDYYYSIPFPRIYDVSKPAPEPTIGQLTESWDNIRERDTDSTITFELVWLGDLLKAIGHLVR</sequence>